<evidence type="ECO:0000256" key="2">
    <source>
        <dbReference type="ARBA" id="ARBA00008664"/>
    </source>
</evidence>
<protein>
    <recommendedName>
        <fullName evidence="3">phospholipase D</fullName>
        <ecNumber evidence="3">3.1.4.4</ecNumber>
    </recommendedName>
</protein>
<feature type="domain" description="PLD phosphodiesterase" evidence="8">
    <location>
        <begin position="163"/>
        <end position="190"/>
    </location>
</feature>
<name>A0A2T5G5R0_9BACL</name>
<dbReference type="PANTHER" id="PTHR43856:SF1">
    <property type="entry name" value="MITOCHONDRIAL CARDIOLIPIN HYDROLASE"/>
    <property type="match status" value="1"/>
</dbReference>
<dbReference type="InterPro" id="IPR001736">
    <property type="entry name" value="PLipase_D/transphosphatidylase"/>
</dbReference>
<evidence type="ECO:0000313" key="9">
    <source>
        <dbReference type="EMBL" id="PTQ51517.1"/>
    </source>
</evidence>
<keyword evidence="5" id="KW-0442">Lipid degradation</keyword>
<comment type="catalytic activity">
    <reaction evidence="1">
        <text>a 1,2-diacyl-sn-glycero-3-phosphocholine + H2O = a 1,2-diacyl-sn-glycero-3-phosphate + choline + H(+)</text>
        <dbReference type="Rhea" id="RHEA:14445"/>
        <dbReference type="ChEBI" id="CHEBI:15354"/>
        <dbReference type="ChEBI" id="CHEBI:15377"/>
        <dbReference type="ChEBI" id="CHEBI:15378"/>
        <dbReference type="ChEBI" id="CHEBI:57643"/>
        <dbReference type="ChEBI" id="CHEBI:58608"/>
        <dbReference type="EC" id="3.1.4.4"/>
    </reaction>
</comment>
<sequence length="227" mass="24687">MTPSSRTLSFPARRRTLSSKTPAPSSEHAEGGIGSPEGDREVMQPWTRFLLALAVAVLGYATGATNAPPTLVPLEAPAEVYSPRSDNAPEDALRTALREAKASIDVAAYSFTDADLADGLLDAHRRGVAVRVLTDREQSRQAAQARQLKRLREAGIPVRANTYSGKMHLKLVVVDGELAFFGSYNLTRSAATRNDEVLVAVRDRDAARALARKFDEMWTDPEYAPLP</sequence>
<dbReference type="InterPro" id="IPR025202">
    <property type="entry name" value="PLD-like_dom"/>
</dbReference>
<dbReference type="GO" id="GO:0016891">
    <property type="term" value="F:RNA endonuclease activity producing 5'-phosphomonoesters, hydrolytic mechanism"/>
    <property type="evidence" value="ECO:0007669"/>
    <property type="project" value="TreeGrafter"/>
</dbReference>
<evidence type="ECO:0000256" key="4">
    <source>
        <dbReference type="ARBA" id="ARBA00022801"/>
    </source>
</evidence>
<dbReference type="Proteomes" id="UP000244016">
    <property type="component" value="Unassembled WGS sequence"/>
</dbReference>
<gene>
    <name evidence="9" type="ORF">BLITH_1594</name>
</gene>
<dbReference type="PROSITE" id="PS50035">
    <property type="entry name" value="PLD"/>
    <property type="match status" value="1"/>
</dbReference>
<keyword evidence="4" id="KW-0378">Hydrolase</keyword>
<accession>A0A2T5G5R0</accession>
<evidence type="ECO:0000313" key="10">
    <source>
        <dbReference type="Proteomes" id="UP000244016"/>
    </source>
</evidence>
<proteinExistence type="inferred from homology"/>
<evidence type="ECO:0000256" key="3">
    <source>
        <dbReference type="ARBA" id="ARBA00012027"/>
    </source>
</evidence>
<organism evidence="9 10">
    <name type="scientific">Brockia lithotrophica</name>
    <dbReference type="NCBI Taxonomy" id="933949"/>
    <lineage>
        <taxon>Bacteria</taxon>
        <taxon>Bacillati</taxon>
        <taxon>Bacillota</taxon>
        <taxon>Bacilli</taxon>
        <taxon>Bacillales</taxon>
        <taxon>Bacillales Family X. Incertae Sedis</taxon>
        <taxon>Brockia</taxon>
    </lineage>
</organism>
<dbReference type="EMBL" id="PEBW01000005">
    <property type="protein sequence ID" value="PTQ51517.1"/>
    <property type="molecule type" value="Genomic_DNA"/>
</dbReference>
<dbReference type="SUPFAM" id="SSF56024">
    <property type="entry name" value="Phospholipase D/nuclease"/>
    <property type="match status" value="1"/>
</dbReference>
<keyword evidence="6" id="KW-0443">Lipid metabolism</keyword>
<dbReference type="AlphaFoldDB" id="A0A2T5G5R0"/>
<comment type="caution">
    <text evidence="9">The sequence shown here is derived from an EMBL/GenBank/DDBJ whole genome shotgun (WGS) entry which is preliminary data.</text>
</comment>
<evidence type="ECO:0000256" key="6">
    <source>
        <dbReference type="ARBA" id="ARBA00023098"/>
    </source>
</evidence>
<feature type="region of interest" description="Disordered" evidence="7">
    <location>
        <begin position="1"/>
        <end position="40"/>
    </location>
</feature>
<dbReference type="GO" id="GO:0016042">
    <property type="term" value="P:lipid catabolic process"/>
    <property type="evidence" value="ECO:0007669"/>
    <property type="project" value="UniProtKB-KW"/>
</dbReference>
<evidence type="ECO:0000259" key="8">
    <source>
        <dbReference type="PROSITE" id="PS50035"/>
    </source>
</evidence>
<dbReference type="EC" id="3.1.4.4" evidence="3"/>
<evidence type="ECO:0000256" key="7">
    <source>
        <dbReference type="SAM" id="MobiDB-lite"/>
    </source>
</evidence>
<comment type="similarity">
    <text evidence="2">Belongs to the phospholipase D family.</text>
</comment>
<dbReference type="Gene3D" id="3.30.870.10">
    <property type="entry name" value="Endonuclease Chain A"/>
    <property type="match status" value="1"/>
</dbReference>
<dbReference type="Pfam" id="PF13091">
    <property type="entry name" value="PLDc_2"/>
    <property type="match status" value="1"/>
</dbReference>
<dbReference type="InterPro" id="IPR051406">
    <property type="entry name" value="PLD_domain"/>
</dbReference>
<dbReference type="GO" id="GO:0004630">
    <property type="term" value="F:phospholipase D activity"/>
    <property type="evidence" value="ECO:0007669"/>
    <property type="project" value="UniProtKB-EC"/>
</dbReference>
<evidence type="ECO:0000256" key="1">
    <source>
        <dbReference type="ARBA" id="ARBA00000798"/>
    </source>
</evidence>
<reference evidence="9 10" key="1">
    <citation type="submission" date="2017-08" db="EMBL/GenBank/DDBJ databases">
        <title>Burning lignite coal seam in the remote Altai Mountains harbors a hydrogen-driven thermophilic microbial community.</title>
        <authorList>
            <person name="Kadnikov V.V."/>
            <person name="Mardanov A.V."/>
            <person name="Ivasenko D."/>
            <person name="Beletsky A.V."/>
            <person name="Karnachuk O.V."/>
            <person name="Ravin N.V."/>
        </authorList>
    </citation>
    <scope>NUCLEOTIDE SEQUENCE [LARGE SCALE GENOMIC DNA]</scope>
    <source>
        <strain evidence="9">AL31</strain>
    </source>
</reference>
<evidence type="ECO:0000256" key="5">
    <source>
        <dbReference type="ARBA" id="ARBA00022963"/>
    </source>
</evidence>
<dbReference type="PANTHER" id="PTHR43856">
    <property type="entry name" value="CARDIOLIPIN HYDROLASE"/>
    <property type="match status" value="1"/>
</dbReference>
<dbReference type="GO" id="GO:0006793">
    <property type="term" value="P:phosphorus metabolic process"/>
    <property type="evidence" value="ECO:0007669"/>
    <property type="project" value="UniProtKB-ARBA"/>
</dbReference>
<dbReference type="SMART" id="SM00155">
    <property type="entry name" value="PLDc"/>
    <property type="match status" value="1"/>
</dbReference>